<dbReference type="AlphaFoldDB" id="A0A820NG29"/>
<name>A0A820NG29_9BILA</name>
<evidence type="ECO:0008006" key="3">
    <source>
        <dbReference type="Google" id="ProtNLM"/>
    </source>
</evidence>
<dbReference type="Pfam" id="PF21536">
    <property type="entry name" value="BTB_KLHL33"/>
    <property type="match status" value="1"/>
</dbReference>
<dbReference type="EMBL" id="CAJOBB010022833">
    <property type="protein sequence ID" value="CAF4388208.1"/>
    <property type="molecule type" value="Genomic_DNA"/>
</dbReference>
<dbReference type="InterPro" id="IPR011333">
    <property type="entry name" value="SKP1/BTB/POZ_sf"/>
</dbReference>
<reference evidence="1" key="1">
    <citation type="submission" date="2021-02" db="EMBL/GenBank/DDBJ databases">
        <authorList>
            <person name="Nowell W R."/>
        </authorList>
    </citation>
    <scope>NUCLEOTIDE SEQUENCE</scope>
</reference>
<dbReference type="Proteomes" id="UP000663868">
    <property type="component" value="Unassembled WGS sequence"/>
</dbReference>
<dbReference type="SUPFAM" id="SSF54695">
    <property type="entry name" value="POZ domain"/>
    <property type="match status" value="1"/>
</dbReference>
<organism evidence="1 2">
    <name type="scientific">Adineta steineri</name>
    <dbReference type="NCBI Taxonomy" id="433720"/>
    <lineage>
        <taxon>Eukaryota</taxon>
        <taxon>Metazoa</taxon>
        <taxon>Spiralia</taxon>
        <taxon>Gnathifera</taxon>
        <taxon>Rotifera</taxon>
        <taxon>Eurotatoria</taxon>
        <taxon>Bdelloidea</taxon>
        <taxon>Adinetida</taxon>
        <taxon>Adinetidae</taxon>
        <taxon>Adineta</taxon>
    </lineage>
</organism>
<feature type="non-terminal residue" evidence="1">
    <location>
        <position position="47"/>
    </location>
</feature>
<evidence type="ECO:0000313" key="2">
    <source>
        <dbReference type="Proteomes" id="UP000663868"/>
    </source>
</evidence>
<comment type="caution">
    <text evidence="1">The sequence shown here is derived from an EMBL/GenBank/DDBJ whole genome shotgun (WGS) entry which is preliminary data.</text>
</comment>
<accession>A0A820NG29</accession>
<proteinExistence type="predicted"/>
<sequence length="47" mass="5137">ISRSGMQEATADTIELKDITANGLRAVLDFIYTGELSLSIENIGMYD</sequence>
<gene>
    <name evidence="1" type="ORF">KXQ929_LOCUS50306</name>
</gene>
<protein>
    <recommendedName>
        <fullName evidence="3">BTB domain-containing protein</fullName>
    </recommendedName>
</protein>
<evidence type="ECO:0000313" key="1">
    <source>
        <dbReference type="EMBL" id="CAF4388208.1"/>
    </source>
</evidence>
<dbReference type="Gene3D" id="3.30.710.10">
    <property type="entry name" value="Potassium Channel Kv1.1, Chain A"/>
    <property type="match status" value="1"/>
</dbReference>